<name>A0A650CRV7_9CREN</name>
<dbReference type="EMBL" id="CP045483">
    <property type="protein sequence ID" value="QGR20503.1"/>
    <property type="molecule type" value="Genomic_DNA"/>
</dbReference>
<dbReference type="AlphaFoldDB" id="A0A650CRV7"/>
<dbReference type="RefSeq" id="WP_156007953.1">
    <property type="nucleotide sequence ID" value="NZ_CP045483.1"/>
</dbReference>
<sequence length="219" mass="24802">MAGVNDFIKNWNGKQEPTLAEKLKTAFKPQQPLRYKLVMADYRLKTTISRLDVYISKLQERDRSLFEKVVEAQMSKDNMRAAMYANEIAEIRKITKQLLATQIALEQVQLRLETVTELGDVFNSLVPVVGVIRELRYAMKGVMPELSVELADLEEGLQEIVIEAGEFSGTGVDFTSTSPEARKILEEATMVAEQRMKEKFPSLPSFVTSVAQKSNEDHK</sequence>
<dbReference type="Gene3D" id="6.10.140.1230">
    <property type="match status" value="1"/>
</dbReference>
<proteinExistence type="predicted"/>
<evidence type="ECO:0008006" key="3">
    <source>
        <dbReference type="Google" id="ProtNLM"/>
    </source>
</evidence>
<protein>
    <recommendedName>
        <fullName evidence="3">Cell division protein</fullName>
    </recommendedName>
</protein>
<organism evidence="1 2">
    <name type="scientific">Stygiolobus azoricus</name>
    <dbReference type="NCBI Taxonomy" id="41675"/>
    <lineage>
        <taxon>Archaea</taxon>
        <taxon>Thermoproteota</taxon>
        <taxon>Thermoprotei</taxon>
        <taxon>Sulfolobales</taxon>
        <taxon>Sulfolobaceae</taxon>
        <taxon>Stygiolobus</taxon>
    </lineage>
</organism>
<keyword evidence="2" id="KW-1185">Reference proteome</keyword>
<accession>A0A650CRV7</accession>
<dbReference type="NCBIfam" id="NF041005">
    <property type="entry name" value="cell_div_CdvB1_B2"/>
    <property type="match status" value="1"/>
</dbReference>
<evidence type="ECO:0000313" key="2">
    <source>
        <dbReference type="Proteomes" id="UP000423396"/>
    </source>
</evidence>
<evidence type="ECO:0000313" key="1">
    <source>
        <dbReference type="EMBL" id="QGR20503.1"/>
    </source>
</evidence>
<dbReference type="InterPro" id="IPR053492">
    <property type="entry name" value="Cell_Div_Machinery_Comp"/>
</dbReference>
<reference evidence="1 2" key="1">
    <citation type="submission" date="2019-10" db="EMBL/GenBank/DDBJ databases">
        <title>Genome Sequences from Six Type Strain Members of the Archaeal Family Sulfolobaceae: Acidianus ambivalens, Acidianus infernus, Metallosphaera prunae, Stygiolobus azoricus, Sulfolobus metallicus, and Sulfurisphaera ohwakuensis.</title>
        <authorList>
            <person name="Counts J.A."/>
            <person name="Kelly R.M."/>
        </authorList>
    </citation>
    <scope>NUCLEOTIDE SEQUENCE [LARGE SCALE GENOMIC DNA]</scope>
    <source>
        <strain evidence="1 2">FC6</strain>
    </source>
</reference>
<gene>
    <name evidence="1" type="ORF">D1868_04540</name>
</gene>
<dbReference type="Proteomes" id="UP000423396">
    <property type="component" value="Chromosome"/>
</dbReference>
<dbReference type="OrthoDB" id="2392at2157"/>
<dbReference type="GeneID" id="42798315"/>
<dbReference type="KEGG" id="sazo:D1868_04540"/>